<feature type="signal peptide" evidence="3">
    <location>
        <begin position="1"/>
        <end position="23"/>
    </location>
</feature>
<evidence type="ECO:0000313" key="5">
    <source>
        <dbReference type="Proteomes" id="UP001596470"/>
    </source>
</evidence>
<reference evidence="5" key="1">
    <citation type="journal article" date="2019" name="Int. J. Syst. Evol. Microbiol.">
        <title>The Global Catalogue of Microorganisms (GCM) 10K type strain sequencing project: providing services to taxonomists for standard genome sequencing and annotation.</title>
        <authorList>
            <consortium name="The Broad Institute Genomics Platform"/>
            <consortium name="The Broad Institute Genome Sequencing Center for Infectious Disease"/>
            <person name="Wu L."/>
            <person name="Ma J."/>
        </authorList>
    </citation>
    <scope>NUCLEOTIDE SEQUENCE [LARGE SCALE GENOMIC DNA]</scope>
    <source>
        <strain evidence="5">KACC 12634</strain>
    </source>
</reference>
<evidence type="ECO:0000256" key="1">
    <source>
        <dbReference type="SAM" id="MobiDB-lite"/>
    </source>
</evidence>
<protein>
    <submittedName>
        <fullName evidence="4">Uncharacterized protein</fullName>
    </submittedName>
</protein>
<keyword evidence="2" id="KW-0472">Membrane</keyword>
<keyword evidence="2" id="KW-0812">Transmembrane</keyword>
<feature type="compositionally biased region" description="Basic and acidic residues" evidence="1">
    <location>
        <begin position="349"/>
        <end position="359"/>
    </location>
</feature>
<sequence length="392" mass="39315">MTGVVATAAATAAAVLVPSAAFAAEYAAWSGGSGSFQMSSPAAGFPGADLTTDGAPVTTPSGKSIWMGEGTPFGAEFGSSRDQGYIGIGTTGGNLPSTTTVVFDSPTPPSDWGFALGDIDVDMVRISGTTAGGGALAAADLGYQSSFNLCQDSPRPAGCKSAATDQPVWDPAAMTLTGTNSGDTVGATGWFQPTASIASLTFTFTDFSGIPMFQFWLAAHAYEVVAPVTPVLITAPGDPGGDPGDPSAPADVLGRCDDMAGEVSLALLDAGGDPVIGDDGEPVVAALDDGAFRFPQVFPGSYQVQVVTDEHYPVDGPAVQPLEVTDDAAEGPSFSIECTPEPPAASPAADDHDSADDTHPALPTTGPGAGLWIAALLAIAGGAMAIRRARRL</sequence>
<accession>A0ABW2DAK8</accession>
<evidence type="ECO:0000256" key="3">
    <source>
        <dbReference type="SAM" id="SignalP"/>
    </source>
</evidence>
<gene>
    <name evidence="4" type="ORF">ACFQS3_13675</name>
</gene>
<name>A0ABW2DAK8_9ACTN</name>
<organism evidence="4 5">
    <name type="scientific">Glycomyces mayteni</name>
    <dbReference type="NCBI Taxonomy" id="543887"/>
    <lineage>
        <taxon>Bacteria</taxon>
        <taxon>Bacillati</taxon>
        <taxon>Actinomycetota</taxon>
        <taxon>Actinomycetes</taxon>
        <taxon>Glycomycetales</taxon>
        <taxon>Glycomycetaceae</taxon>
        <taxon>Glycomyces</taxon>
    </lineage>
</organism>
<comment type="caution">
    <text evidence="4">The sequence shown here is derived from an EMBL/GenBank/DDBJ whole genome shotgun (WGS) entry which is preliminary data.</text>
</comment>
<proteinExistence type="predicted"/>
<dbReference type="Proteomes" id="UP001596470">
    <property type="component" value="Unassembled WGS sequence"/>
</dbReference>
<feature type="transmembrane region" description="Helical" evidence="2">
    <location>
        <begin position="369"/>
        <end position="386"/>
    </location>
</feature>
<evidence type="ECO:0000256" key="2">
    <source>
        <dbReference type="SAM" id="Phobius"/>
    </source>
</evidence>
<keyword evidence="3" id="KW-0732">Signal</keyword>
<dbReference type="EMBL" id="JBHSYS010000003">
    <property type="protein sequence ID" value="MFC6958249.1"/>
    <property type="molecule type" value="Genomic_DNA"/>
</dbReference>
<evidence type="ECO:0000313" key="4">
    <source>
        <dbReference type="EMBL" id="MFC6958249.1"/>
    </source>
</evidence>
<keyword evidence="2" id="KW-1133">Transmembrane helix</keyword>
<dbReference type="RefSeq" id="WP_387965856.1">
    <property type="nucleotide sequence ID" value="NZ_JBHSVE010000004.1"/>
</dbReference>
<keyword evidence="5" id="KW-1185">Reference proteome</keyword>
<feature type="region of interest" description="Disordered" evidence="1">
    <location>
        <begin position="338"/>
        <end position="363"/>
    </location>
</feature>
<feature type="chain" id="PRO_5045418196" evidence="3">
    <location>
        <begin position="24"/>
        <end position="392"/>
    </location>
</feature>